<dbReference type="Pfam" id="PF01544">
    <property type="entry name" value="CorA"/>
    <property type="match status" value="1"/>
</dbReference>
<comment type="caution">
    <text evidence="3">The sequence shown here is derived from an EMBL/GenBank/DDBJ whole genome shotgun (WGS) entry which is preliminary data.</text>
</comment>
<sequence>MDTTWKTARWSWDSGSQGPARSPLLRYHAGRPAYAVQISRQKGGATPLFSKDVHSCPIKDERDWNAWLDNVQRQNAYFAAEPSVKLTSLLLSICPRHPDTEHNGERIRNPAILRHLPFPNEATFRRLVETFHIHQATSTMINRGWPIILRSEDHSGPEKKICYTLRCSNALENDTALALTFIPSKRLTYAIFFGYHGEEEKKRNRVDTILGRLVFAEHAALEPFTLINTFIQLEKVQRFEQVERHADEMADLIKNFQLNAATAAAKMSRPVHEDDPRDLVGLAAEMTLLRNGLVSWARELERFKAKAVVDFGSSAGGGKLPLLDAGEYLEREVDEYQMMVRRCEGMLEQVSMTFQMETSSIARQEVNKMKALAVLTMVFLPATFVATFMSMGLFNWQPGEGETVMSRYWWVYFAVAGGLTLVVFLVYFFWSRLTDAWSLWREKSDREMV</sequence>
<dbReference type="GO" id="GO:0046873">
    <property type="term" value="F:metal ion transmembrane transporter activity"/>
    <property type="evidence" value="ECO:0007669"/>
    <property type="project" value="InterPro"/>
</dbReference>
<evidence type="ECO:0000313" key="4">
    <source>
        <dbReference type="Proteomes" id="UP001172155"/>
    </source>
</evidence>
<accession>A0AA40F600</accession>
<dbReference type="GO" id="GO:0016020">
    <property type="term" value="C:membrane"/>
    <property type="evidence" value="ECO:0007669"/>
    <property type="project" value="InterPro"/>
</dbReference>
<protein>
    <submittedName>
        <fullName evidence="3">Uncharacterized protein</fullName>
    </submittedName>
</protein>
<evidence type="ECO:0000256" key="1">
    <source>
        <dbReference type="SAM" id="MobiDB-lite"/>
    </source>
</evidence>
<dbReference type="Gene3D" id="1.20.58.340">
    <property type="entry name" value="Magnesium transport protein CorA, transmembrane region"/>
    <property type="match status" value="1"/>
</dbReference>
<evidence type="ECO:0000256" key="2">
    <source>
        <dbReference type="SAM" id="Phobius"/>
    </source>
</evidence>
<feature type="transmembrane region" description="Helical" evidence="2">
    <location>
        <begin position="408"/>
        <end position="430"/>
    </location>
</feature>
<feature type="transmembrane region" description="Helical" evidence="2">
    <location>
        <begin position="371"/>
        <end position="396"/>
    </location>
</feature>
<dbReference type="AlphaFoldDB" id="A0AA40F600"/>
<feature type="region of interest" description="Disordered" evidence="1">
    <location>
        <begin position="1"/>
        <end position="21"/>
    </location>
</feature>
<proteinExistence type="predicted"/>
<reference evidence="3" key="1">
    <citation type="submission" date="2023-06" db="EMBL/GenBank/DDBJ databases">
        <title>Genome-scale phylogeny and comparative genomics of the fungal order Sordariales.</title>
        <authorList>
            <consortium name="Lawrence Berkeley National Laboratory"/>
            <person name="Hensen N."/>
            <person name="Bonometti L."/>
            <person name="Westerberg I."/>
            <person name="Brannstrom I.O."/>
            <person name="Guillou S."/>
            <person name="Cros-Aarteil S."/>
            <person name="Calhoun S."/>
            <person name="Haridas S."/>
            <person name="Kuo A."/>
            <person name="Mondo S."/>
            <person name="Pangilinan J."/>
            <person name="Riley R."/>
            <person name="LaButti K."/>
            <person name="Andreopoulos B."/>
            <person name="Lipzen A."/>
            <person name="Chen C."/>
            <person name="Yanf M."/>
            <person name="Daum C."/>
            <person name="Ng V."/>
            <person name="Clum A."/>
            <person name="Steindorff A."/>
            <person name="Ohm R."/>
            <person name="Martin F."/>
            <person name="Silar P."/>
            <person name="Natvig D."/>
            <person name="Lalanne C."/>
            <person name="Gautier V."/>
            <person name="Ament-velasquez S.L."/>
            <person name="Kruys A."/>
            <person name="Hutchinson M.I."/>
            <person name="Powell A.J."/>
            <person name="Barry K."/>
            <person name="Miller A.N."/>
            <person name="Grigoriev I.V."/>
            <person name="Debuchy R."/>
            <person name="Gladieux P."/>
            <person name="Thoren M.H."/>
            <person name="Johannesson H."/>
        </authorList>
    </citation>
    <scope>NUCLEOTIDE SEQUENCE</scope>
    <source>
        <strain evidence="3">SMH3187-1</strain>
    </source>
</reference>
<dbReference type="Proteomes" id="UP001172155">
    <property type="component" value="Unassembled WGS sequence"/>
</dbReference>
<dbReference type="InterPro" id="IPR002523">
    <property type="entry name" value="MgTranspt_CorA/ZnTranspt_ZntB"/>
</dbReference>
<name>A0AA40F600_9PEZI</name>
<organism evidence="3 4">
    <name type="scientific">Schizothecium vesticola</name>
    <dbReference type="NCBI Taxonomy" id="314040"/>
    <lineage>
        <taxon>Eukaryota</taxon>
        <taxon>Fungi</taxon>
        <taxon>Dikarya</taxon>
        <taxon>Ascomycota</taxon>
        <taxon>Pezizomycotina</taxon>
        <taxon>Sordariomycetes</taxon>
        <taxon>Sordariomycetidae</taxon>
        <taxon>Sordariales</taxon>
        <taxon>Schizotheciaceae</taxon>
        <taxon>Schizothecium</taxon>
    </lineage>
</organism>
<gene>
    <name evidence="3" type="ORF">B0T18DRAFT_387879</name>
</gene>
<keyword evidence="2" id="KW-1133">Transmembrane helix</keyword>
<evidence type="ECO:0000313" key="3">
    <source>
        <dbReference type="EMBL" id="KAK0751804.1"/>
    </source>
</evidence>
<keyword evidence="2" id="KW-0472">Membrane</keyword>
<keyword evidence="4" id="KW-1185">Reference proteome</keyword>
<dbReference type="EMBL" id="JAUKUD010000002">
    <property type="protein sequence ID" value="KAK0751804.1"/>
    <property type="molecule type" value="Genomic_DNA"/>
</dbReference>
<keyword evidence="2" id="KW-0812">Transmembrane</keyword>